<evidence type="ECO:0000256" key="8">
    <source>
        <dbReference type="ARBA" id="ARBA00023224"/>
    </source>
</evidence>
<dbReference type="EMBL" id="GG666489">
    <property type="protein sequence ID" value="EEN63813.1"/>
    <property type="molecule type" value="Genomic_DNA"/>
</dbReference>
<feature type="compositionally biased region" description="Basic and acidic residues" evidence="9">
    <location>
        <begin position="250"/>
        <end position="265"/>
    </location>
</feature>
<evidence type="ECO:0000256" key="10">
    <source>
        <dbReference type="SAM" id="Phobius"/>
    </source>
</evidence>
<protein>
    <recommendedName>
        <fullName evidence="11">G-protein coupled receptors family 1 profile domain-containing protein</fullName>
    </recommendedName>
</protein>
<dbReference type="InterPro" id="IPR000276">
    <property type="entry name" value="GPCR_Rhodpsn"/>
</dbReference>
<accession>C3Y7I5</accession>
<keyword evidence="8" id="KW-0807">Transducer</keyword>
<dbReference type="GO" id="GO:0004930">
    <property type="term" value="F:G protein-coupled receptor activity"/>
    <property type="evidence" value="ECO:0007669"/>
    <property type="project" value="UniProtKB-KW"/>
</dbReference>
<keyword evidence="6 10" id="KW-0472">Membrane</keyword>
<evidence type="ECO:0000256" key="9">
    <source>
        <dbReference type="SAM" id="MobiDB-lite"/>
    </source>
</evidence>
<dbReference type="PROSITE" id="PS50262">
    <property type="entry name" value="G_PROTEIN_RECEP_F1_2"/>
    <property type="match status" value="1"/>
</dbReference>
<evidence type="ECO:0000256" key="4">
    <source>
        <dbReference type="ARBA" id="ARBA00022989"/>
    </source>
</evidence>
<feature type="transmembrane region" description="Helical" evidence="10">
    <location>
        <begin position="45"/>
        <end position="68"/>
    </location>
</feature>
<proteinExistence type="predicted"/>
<dbReference type="FunFam" id="1.20.1070.10:FF:000568">
    <property type="entry name" value="Uncharacterized protein"/>
    <property type="match status" value="1"/>
</dbReference>
<feature type="compositionally biased region" description="Polar residues" evidence="9">
    <location>
        <begin position="277"/>
        <end position="290"/>
    </location>
</feature>
<feature type="transmembrane region" description="Helical" evidence="10">
    <location>
        <begin position="118"/>
        <end position="142"/>
    </location>
</feature>
<dbReference type="PRINTS" id="PR00237">
    <property type="entry name" value="GPCRRHODOPSN"/>
</dbReference>
<feature type="region of interest" description="Disordered" evidence="9">
    <location>
        <begin position="277"/>
        <end position="338"/>
    </location>
</feature>
<feature type="transmembrane region" description="Helical" evidence="10">
    <location>
        <begin position="379"/>
        <end position="399"/>
    </location>
</feature>
<evidence type="ECO:0000313" key="12">
    <source>
        <dbReference type="EMBL" id="EEN63813.1"/>
    </source>
</evidence>
<sequence>MASTGDYIVVVINAIIIMATVVGGLLTILTIWTRPNLRKLVNVPLVSLSCADMLFATLYAPFWIQLILNPQWEPPPALCWLIGYTSPVLWGVSLSHMLCIALQRYFKICTTSTRLNSTRALVIMLLLTWLVPMVSFLPISIVEEVKVDPKLKRCAVGRSDKLWAKIPPVILVYVLPYIAALACYILIQNHVRKSKKRVQANTQGPSARLTVKYTRGEGGGTSGAGPSSSTETIKVKNLEGVVWVGGEKSSSSDDGEKGHDLIKPSKPKDAMILVASASGTGQNQQDTKSSSIDKEQKGLTEPDKAQGIALTAATVSDQTGKTGRQQHAVPGNSSQNCPSPAERQITKMMMMLFAVYTMSCLPGAVMLIVSSNIPAEAITVGQLLAVLNGALNPIVYGVMNKNIRQGYRHIWDRVLNFIK</sequence>
<gene>
    <name evidence="12" type="ORF">BRAFLDRAFT_64117</name>
</gene>
<reference evidence="12" key="1">
    <citation type="journal article" date="2008" name="Nature">
        <title>The amphioxus genome and the evolution of the chordate karyotype.</title>
        <authorList>
            <consortium name="US DOE Joint Genome Institute (JGI-PGF)"/>
            <person name="Putnam N.H."/>
            <person name="Butts T."/>
            <person name="Ferrier D.E.K."/>
            <person name="Furlong R.F."/>
            <person name="Hellsten U."/>
            <person name="Kawashima T."/>
            <person name="Robinson-Rechavi M."/>
            <person name="Shoguchi E."/>
            <person name="Terry A."/>
            <person name="Yu J.-K."/>
            <person name="Benito-Gutierrez E.L."/>
            <person name="Dubchak I."/>
            <person name="Garcia-Fernandez J."/>
            <person name="Gibson-Brown J.J."/>
            <person name="Grigoriev I.V."/>
            <person name="Horton A.C."/>
            <person name="de Jong P.J."/>
            <person name="Jurka J."/>
            <person name="Kapitonov V.V."/>
            <person name="Kohara Y."/>
            <person name="Kuroki Y."/>
            <person name="Lindquist E."/>
            <person name="Lucas S."/>
            <person name="Osoegawa K."/>
            <person name="Pennacchio L.A."/>
            <person name="Salamov A.A."/>
            <person name="Satou Y."/>
            <person name="Sauka-Spengler T."/>
            <person name="Schmutz J."/>
            <person name="Shin-I T."/>
            <person name="Toyoda A."/>
            <person name="Bronner-Fraser M."/>
            <person name="Fujiyama A."/>
            <person name="Holland L.Z."/>
            <person name="Holland P.W.H."/>
            <person name="Satoh N."/>
            <person name="Rokhsar D.S."/>
        </authorList>
    </citation>
    <scope>NUCLEOTIDE SEQUENCE [LARGE SCALE GENOMIC DNA]</scope>
    <source>
        <strain evidence="12">S238N-H82</strain>
        <tissue evidence="12">Testes</tissue>
    </source>
</reference>
<evidence type="ECO:0000256" key="7">
    <source>
        <dbReference type="ARBA" id="ARBA00023170"/>
    </source>
</evidence>
<keyword evidence="7" id="KW-0675">Receptor</keyword>
<dbReference type="SUPFAM" id="SSF81321">
    <property type="entry name" value="Family A G protein-coupled receptor-like"/>
    <property type="match status" value="1"/>
</dbReference>
<feature type="region of interest" description="Disordered" evidence="9">
    <location>
        <begin position="245"/>
        <end position="265"/>
    </location>
</feature>
<dbReference type="InParanoid" id="C3Y7I5"/>
<dbReference type="FunFam" id="1.20.1070.10:FF:000502">
    <property type="entry name" value="Uncharacterized protein"/>
    <property type="match status" value="1"/>
</dbReference>
<dbReference type="PANTHER" id="PTHR24228:SF72">
    <property type="entry name" value="G-PROTEIN COUPLED RECEPTORS FAMILY 1 PROFILE DOMAIN-CONTAINING PROTEIN"/>
    <property type="match status" value="1"/>
</dbReference>
<evidence type="ECO:0000256" key="3">
    <source>
        <dbReference type="ARBA" id="ARBA00022692"/>
    </source>
</evidence>
<keyword evidence="3 10" id="KW-0812">Transmembrane</keyword>
<dbReference type="Pfam" id="PF00001">
    <property type="entry name" value="7tm_1"/>
    <property type="match status" value="1"/>
</dbReference>
<dbReference type="PANTHER" id="PTHR24228">
    <property type="entry name" value="B2 BRADYKININ RECEPTOR/ANGIOTENSIN II RECEPTOR"/>
    <property type="match status" value="1"/>
</dbReference>
<keyword evidence="5" id="KW-0297">G-protein coupled receptor</keyword>
<organism>
    <name type="scientific">Branchiostoma floridae</name>
    <name type="common">Florida lancelet</name>
    <name type="synonym">Amphioxus</name>
    <dbReference type="NCBI Taxonomy" id="7739"/>
    <lineage>
        <taxon>Eukaryota</taxon>
        <taxon>Metazoa</taxon>
        <taxon>Chordata</taxon>
        <taxon>Cephalochordata</taxon>
        <taxon>Leptocardii</taxon>
        <taxon>Amphioxiformes</taxon>
        <taxon>Branchiostomatidae</taxon>
        <taxon>Branchiostoma</taxon>
    </lineage>
</organism>
<feature type="transmembrane region" description="Helical" evidence="10">
    <location>
        <begin position="353"/>
        <end position="373"/>
    </location>
</feature>
<feature type="transmembrane region" description="Helical" evidence="10">
    <location>
        <begin position="6"/>
        <end position="33"/>
    </location>
</feature>
<evidence type="ECO:0000256" key="1">
    <source>
        <dbReference type="ARBA" id="ARBA00004651"/>
    </source>
</evidence>
<dbReference type="InterPro" id="IPR017452">
    <property type="entry name" value="GPCR_Rhodpsn_7TM"/>
</dbReference>
<feature type="compositionally biased region" description="Basic and acidic residues" evidence="9">
    <location>
        <begin position="291"/>
        <end position="304"/>
    </location>
</feature>
<feature type="region of interest" description="Disordered" evidence="9">
    <location>
        <begin position="197"/>
        <end position="231"/>
    </location>
</feature>
<evidence type="ECO:0000256" key="2">
    <source>
        <dbReference type="ARBA" id="ARBA00022475"/>
    </source>
</evidence>
<keyword evidence="2" id="KW-1003">Cell membrane</keyword>
<dbReference type="Gene3D" id="1.20.1070.10">
    <property type="entry name" value="Rhodopsin 7-helix transmembrane proteins"/>
    <property type="match status" value="1"/>
</dbReference>
<comment type="subcellular location">
    <subcellularLocation>
        <location evidence="1">Cell membrane</location>
        <topology evidence="1">Multi-pass membrane protein</topology>
    </subcellularLocation>
</comment>
<dbReference type="AlphaFoldDB" id="C3Y7I5"/>
<feature type="compositionally biased region" description="Polar residues" evidence="9">
    <location>
        <begin position="313"/>
        <end position="338"/>
    </location>
</feature>
<feature type="transmembrane region" description="Helical" evidence="10">
    <location>
        <begin position="162"/>
        <end position="187"/>
    </location>
</feature>
<feature type="transmembrane region" description="Helical" evidence="10">
    <location>
        <begin position="88"/>
        <end position="106"/>
    </location>
</feature>
<dbReference type="eggNOG" id="KOG3656">
    <property type="taxonomic scope" value="Eukaryota"/>
</dbReference>
<dbReference type="CDD" id="cd00637">
    <property type="entry name" value="7tm_classA_rhodopsin-like"/>
    <property type="match status" value="1"/>
</dbReference>
<keyword evidence="4 10" id="KW-1133">Transmembrane helix</keyword>
<feature type="domain" description="G-protein coupled receptors family 1 profile" evidence="11">
    <location>
        <begin position="23"/>
        <end position="396"/>
    </location>
</feature>
<dbReference type="GO" id="GO:0005886">
    <property type="term" value="C:plasma membrane"/>
    <property type="evidence" value="ECO:0007669"/>
    <property type="project" value="UniProtKB-SubCell"/>
</dbReference>
<evidence type="ECO:0000256" key="6">
    <source>
        <dbReference type="ARBA" id="ARBA00023136"/>
    </source>
</evidence>
<evidence type="ECO:0000259" key="11">
    <source>
        <dbReference type="PROSITE" id="PS50262"/>
    </source>
</evidence>
<evidence type="ECO:0000256" key="5">
    <source>
        <dbReference type="ARBA" id="ARBA00023040"/>
    </source>
</evidence>
<name>C3Y7I5_BRAFL</name>